<evidence type="ECO:0000256" key="10">
    <source>
        <dbReference type="ARBA" id="ARBA00023125"/>
    </source>
</evidence>
<dbReference type="GO" id="GO:0004519">
    <property type="term" value="F:endonuclease activity"/>
    <property type="evidence" value="ECO:0007669"/>
    <property type="project" value="UniProtKB-KW"/>
</dbReference>
<evidence type="ECO:0000256" key="5">
    <source>
        <dbReference type="ARBA" id="ARBA00022723"/>
    </source>
</evidence>
<dbReference type="GO" id="GO:0046872">
    <property type="term" value="F:metal ion binding"/>
    <property type="evidence" value="ECO:0007669"/>
    <property type="project" value="UniProtKB-KW"/>
</dbReference>
<sequence length="299" mass="34962">MKNSRITRFRRFNFTLYEHVDTSFVKSIEEKFRDLNNCIQYIIFQLEFNHHASGSDERIHMQGFVILKNQMRIGKYDRERGVGSGIKNIFKSNSIHIDFANGTPDQCRDYCSKKYNRCKDHDSCKCDYFDLERVCEKCDENCIRDFARVYDVNRDDTPSGPWEFGVIYNNQNRTEGNSRHSRKNKESEYMTKAIDKIIGGGDIDEAIVECAPMIPSRITVNMDRIAKAVNNINDKFGGRCWDPCNIYIFGTPGTGKTFWTSIVFPNAYKKSMDDDWKWWENYNNNHIVVINEMERGSAS</sequence>
<keyword evidence="10" id="KW-0238">DNA-binding</keyword>
<accession>A0A9N9FWZ5</accession>
<evidence type="ECO:0000256" key="2">
    <source>
        <dbReference type="ARBA" id="ARBA00022695"/>
    </source>
</evidence>
<dbReference type="GO" id="GO:0003677">
    <property type="term" value="F:DNA binding"/>
    <property type="evidence" value="ECO:0007669"/>
    <property type="project" value="UniProtKB-KW"/>
</dbReference>
<dbReference type="Proteomes" id="UP000789342">
    <property type="component" value="Unassembled WGS sequence"/>
</dbReference>
<gene>
    <name evidence="12" type="ORF">AMORRO_LOCUS6241</name>
</gene>
<evidence type="ECO:0000256" key="3">
    <source>
        <dbReference type="ARBA" id="ARBA00022705"/>
    </source>
</evidence>
<evidence type="ECO:0000256" key="8">
    <source>
        <dbReference type="ARBA" id="ARBA00022801"/>
    </source>
</evidence>
<feature type="domain" description="CRESS-DNA virus Rep endonuclease" evidence="11">
    <location>
        <begin position="6"/>
        <end position="124"/>
    </location>
</feature>
<evidence type="ECO:0000256" key="6">
    <source>
        <dbReference type="ARBA" id="ARBA00022741"/>
    </source>
</evidence>
<evidence type="ECO:0000256" key="7">
    <source>
        <dbReference type="ARBA" id="ARBA00022759"/>
    </source>
</evidence>
<reference evidence="12" key="1">
    <citation type="submission" date="2021-06" db="EMBL/GenBank/DDBJ databases">
        <authorList>
            <person name="Kallberg Y."/>
            <person name="Tangrot J."/>
            <person name="Rosling A."/>
        </authorList>
    </citation>
    <scope>NUCLEOTIDE SEQUENCE</scope>
    <source>
        <strain evidence="12">CL551</strain>
    </source>
</reference>
<evidence type="ECO:0000313" key="12">
    <source>
        <dbReference type="EMBL" id="CAG8565985.1"/>
    </source>
</evidence>
<dbReference type="Gene3D" id="3.40.1310.20">
    <property type="match status" value="1"/>
</dbReference>
<dbReference type="GO" id="GO:0016787">
    <property type="term" value="F:hydrolase activity"/>
    <property type="evidence" value="ECO:0007669"/>
    <property type="project" value="UniProtKB-KW"/>
</dbReference>
<keyword evidence="9" id="KW-0190">Covalent protein-DNA linkage</keyword>
<dbReference type="PROSITE" id="PS52020">
    <property type="entry name" value="CRESS_DNA_REP"/>
    <property type="match status" value="1"/>
</dbReference>
<keyword evidence="3" id="KW-0235">DNA replication</keyword>
<evidence type="ECO:0000259" key="11">
    <source>
        <dbReference type="PROSITE" id="PS52020"/>
    </source>
</evidence>
<keyword evidence="8" id="KW-0378">Hydrolase</keyword>
<dbReference type="InterPro" id="IPR049912">
    <property type="entry name" value="CRESS_DNA_REP"/>
</dbReference>
<dbReference type="OrthoDB" id="2447778at2759"/>
<keyword evidence="6" id="KW-0547">Nucleotide-binding</keyword>
<evidence type="ECO:0000256" key="9">
    <source>
        <dbReference type="ARBA" id="ARBA00023124"/>
    </source>
</evidence>
<dbReference type="GO" id="GO:0016779">
    <property type="term" value="F:nucleotidyltransferase activity"/>
    <property type="evidence" value="ECO:0007669"/>
    <property type="project" value="UniProtKB-KW"/>
</dbReference>
<keyword evidence="13" id="KW-1185">Reference proteome</keyword>
<keyword evidence="7" id="KW-0255">Endonuclease</keyword>
<dbReference type="GO" id="GO:0000166">
    <property type="term" value="F:nucleotide binding"/>
    <property type="evidence" value="ECO:0007669"/>
    <property type="project" value="UniProtKB-KW"/>
</dbReference>
<keyword evidence="5" id="KW-0479">Metal-binding</keyword>
<dbReference type="AlphaFoldDB" id="A0A9N9FWZ5"/>
<protein>
    <submittedName>
        <fullName evidence="12">12081_t:CDS:1</fullName>
    </submittedName>
</protein>
<keyword evidence="1" id="KW-0808">Transferase</keyword>
<dbReference type="EMBL" id="CAJVPV010004076">
    <property type="protein sequence ID" value="CAG8565985.1"/>
    <property type="molecule type" value="Genomic_DNA"/>
</dbReference>
<evidence type="ECO:0000256" key="1">
    <source>
        <dbReference type="ARBA" id="ARBA00022679"/>
    </source>
</evidence>
<name>A0A9N9FWZ5_9GLOM</name>
<keyword evidence="2" id="KW-0548">Nucleotidyltransferase</keyword>
<evidence type="ECO:0000313" key="13">
    <source>
        <dbReference type="Proteomes" id="UP000789342"/>
    </source>
</evidence>
<organism evidence="12 13">
    <name type="scientific">Acaulospora morrowiae</name>
    <dbReference type="NCBI Taxonomy" id="94023"/>
    <lineage>
        <taxon>Eukaryota</taxon>
        <taxon>Fungi</taxon>
        <taxon>Fungi incertae sedis</taxon>
        <taxon>Mucoromycota</taxon>
        <taxon>Glomeromycotina</taxon>
        <taxon>Glomeromycetes</taxon>
        <taxon>Diversisporales</taxon>
        <taxon>Acaulosporaceae</taxon>
        <taxon>Acaulospora</taxon>
    </lineage>
</organism>
<keyword evidence="4" id="KW-0540">Nuclease</keyword>
<proteinExistence type="predicted"/>
<dbReference type="GO" id="GO:0006260">
    <property type="term" value="P:DNA replication"/>
    <property type="evidence" value="ECO:0007669"/>
    <property type="project" value="UniProtKB-KW"/>
</dbReference>
<comment type="caution">
    <text evidence="12">The sequence shown here is derived from an EMBL/GenBank/DDBJ whole genome shotgun (WGS) entry which is preliminary data.</text>
</comment>
<evidence type="ECO:0000256" key="4">
    <source>
        <dbReference type="ARBA" id="ARBA00022722"/>
    </source>
</evidence>